<feature type="region of interest" description="Disordered" evidence="1">
    <location>
        <begin position="56"/>
        <end position="75"/>
    </location>
</feature>
<keyword evidence="3" id="KW-1185">Reference proteome</keyword>
<evidence type="ECO:0000313" key="3">
    <source>
        <dbReference type="Proteomes" id="UP000324222"/>
    </source>
</evidence>
<organism evidence="2 3">
    <name type="scientific">Portunus trituberculatus</name>
    <name type="common">Swimming crab</name>
    <name type="synonym">Neptunus trituberculatus</name>
    <dbReference type="NCBI Taxonomy" id="210409"/>
    <lineage>
        <taxon>Eukaryota</taxon>
        <taxon>Metazoa</taxon>
        <taxon>Ecdysozoa</taxon>
        <taxon>Arthropoda</taxon>
        <taxon>Crustacea</taxon>
        <taxon>Multicrustacea</taxon>
        <taxon>Malacostraca</taxon>
        <taxon>Eumalacostraca</taxon>
        <taxon>Eucarida</taxon>
        <taxon>Decapoda</taxon>
        <taxon>Pleocyemata</taxon>
        <taxon>Brachyura</taxon>
        <taxon>Eubrachyura</taxon>
        <taxon>Portunoidea</taxon>
        <taxon>Portunidae</taxon>
        <taxon>Portuninae</taxon>
        <taxon>Portunus</taxon>
    </lineage>
</organism>
<reference evidence="2 3" key="1">
    <citation type="submission" date="2019-05" db="EMBL/GenBank/DDBJ databases">
        <title>Another draft genome of Portunus trituberculatus and its Hox gene families provides insights of decapod evolution.</title>
        <authorList>
            <person name="Jeong J.-H."/>
            <person name="Song I."/>
            <person name="Kim S."/>
            <person name="Choi T."/>
            <person name="Kim D."/>
            <person name="Ryu S."/>
            <person name="Kim W."/>
        </authorList>
    </citation>
    <scope>NUCLEOTIDE SEQUENCE [LARGE SCALE GENOMIC DNA]</scope>
    <source>
        <tissue evidence="2">Muscle</tissue>
    </source>
</reference>
<feature type="region of interest" description="Disordered" evidence="1">
    <location>
        <begin position="1"/>
        <end position="38"/>
    </location>
</feature>
<dbReference type="EMBL" id="VSRR010009413">
    <property type="protein sequence ID" value="MPC50298.1"/>
    <property type="molecule type" value="Genomic_DNA"/>
</dbReference>
<feature type="compositionally biased region" description="Polar residues" evidence="1">
    <location>
        <begin position="21"/>
        <end position="38"/>
    </location>
</feature>
<gene>
    <name evidence="2" type="ORF">E2C01_044122</name>
</gene>
<evidence type="ECO:0000313" key="2">
    <source>
        <dbReference type="EMBL" id="MPC50298.1"/>
    </source>
</evidence>
<protein>
    <submittedName>
        <fullName evidence="2">Uncharacterized protein</fullName>
    </submittedName>
</protein>
<name>A0A5B7FZJ4_PORTR</name>
<dbReference type="AlphaFoldDB" id="A0A5B7FZJ4"/>
<dbReference type="Proteomes" id="UP000324222">
    <property type="component" value="Unassembled WGS sequence"/>
</dbReference>
<sequence>MLNDDINKPNPKYRREDDLTPENNFHSPRQTALQSKNLQGRGHILQWVQHLYPMMEEQNQRSERSNKNLPMIKVQ</sequence>
<evidence type="ECO:0000256" key="1">
    <source>
        <dbReference type="SAM" id="MobiDB-lite"/>
    </source>
</evidence>
<comment type="caution">
    <text evidence="2">The sequence shown here is derived from an EMBL/GenBank/DDBJ whole genome shotgun (WGS) entry which is preliminary data.</text>
</comment>
<accession>A0A5B7FZJ4</accession>
<proteinExistence type="predicted"/>